<dbReference type="InterPro" id="IPR044925">
    <property type="entry name" value="His-Me_finger_sf"/>
</dbReference>
<evidence type="ECO:0000313" key="2">
    <source>
        <dbReference type="EMBL" id="OHU08769.1"/>
    </source>
</evidence>
<dbReference type="Proteomes" id="UP000179621">
    <property type="component" value="Unassembled WGS sequence"/>
</dbReference>
<proteinExistence type="predicted"/>
<dbReference type="Gene3D" id="3.90.75.10">
    <property type="entry name" value="Homing Intron 3 (I-ppo) Encoded Endonuclease, Chain A"/>
    <property type="match status" value="1"/>
</dbReference>
<evidence type="ECO:0000313" key="3">
    <source>
        <dbReference type="Proteomes" id="UP000179621"/>
    </source>
</evidence>
<dbReference type="EMBL" id="MLIH01000027">
    <property type="protein sequence ID" value="OHU08769.1"/>
    <property type="molecule type" value="Genomic_DNA"/>
</dbReference>
<keyword evidence="3" id="KW-1185">Reference proteome</keyword>
<dbReference type="InterPro" id="IPR016177">
    <property type="entry name" value="DNA-bd_dom_sf"/>
</dbReference>
<name>A0ABX3BYF2_9MYCO</name>
<comment type="caution">
    <text evidence="2">The sequence shown here is derived from an EMBL/GenBank/DDBJ whole genome shotgun (WGS) entry which is preliminary data.</text>
</comment>
<dbReference type="Pfam" id="PF13392">
    <property type="entry name" value="HNH_3"/>
    <property type="match status" value="1"/>
</dbReference>
<dbReference type="SUPFAM" id="SSF54171">
    <property type="entry name" value="DNA-binding domain"/>
    <property type="match status" value="1"/>
</dbReference>
<reference evidence="2 3" key="1">
    <citation type="submission" date="2016-10" db="EMBL/GenBank/DDBJ databases">
        <title>Evaluation of Human, Animal and Environmental Mycobacterium chelonae Isolates by Core Genome Phylogenomic Analysis, Targeted Gene Comparison, and Anti-microbial Susceptibility Patterns: A Tale of Mistaken Identities.</title>
        <authorList>
            <person name="Fogelson S.B."/>
            <person name="Camus A.C."/>
            <person name="Lorenz W."/>
            <person name="Vasireddy R."/>
            <person name="Vasireddy S."/>
            <person name="Smith T."/>
            <person name="Brown-Elliott B.A."/>
            <person name="Wallace R.J.Jr."/>
            <person name="Hasan N.A."/>
            <person name="Reischl U."/>
            <person name="Sanchez S."/>
        </authorList>
    </citation>
    <scope>NUCLEOTIDE SEQUENCE [LARGE SCALE GENOMIC DNA]</scope>
    <source>
        <strain evidence="2 3">8528</strain>
    </source>
</reference>
<sequence length="171" mass="19530">MRHYHRWCNYGDPTGGGALRIIGDDEARFWSKVEKTEDCWEWTGWKHKGYGQFHRNGVDIGAHRISYEMANGPISDGMVIDHICHNPGCVNPKHLREATVKQNMENRAGAQSNNKSSGYRGVTRSDSGWIAQMKHNGQHIYIGYFALVEDAAEAARSKRNELFTHNNRDRD</sequence>
<protein>
    <recommendedName>
        <fullName evidence="1">HNH nuclease domain-containing protein</fullName>
    </recommendedName>
</protein>
<organism evidence="2 3">
    <name type="scientific">Mycobacteroides saopaulense</name>
    <dbReference type="NCBI Taxonomy" id="1578165"/>
    <lineage>
        <taxon>Bacteria</taxon>
        <taxon>Bacillati</taxon>
        <taxon>Actinomycetota</taxon>
        <taxon>Actinomycetes</taxon>
        <taxon>Mycobacteriales</taxon>
        <taxon>Mycobacteriaceae</taxon>
        <taxon>Mycobacteroides</taxon>
    </lineage>
</organism>
<feature type="domain" description="HNH nuclease" evidence="1">
    <location>
        <begin position="62"/>
        <end position="104"/>
    </location>
</feature>
<accession>A0ABX3BYF2</accession>
<dbReference type="SUPFAM" id="SSF54060">
    <property type="entry name" value="His-Me finger endonucleases"/>
    <property type="match status" value="1"/>
</dbReference>
<dbReference type="InterPro" id="IPR044930">
    <property type="entry name" value="Homing_endonuclease_His-Me"/>
</dbReference>
<gene>
    <name evidence="2" type="ORF">BKG73_17270</name>
</gene>
<dbReference type="InterPro" id="IPR003615">
    <property type="entry name" value="HNH_nuc"/>
</dbReference>
<evidence type="ECO:0000259" key="1">
    <source>
        <dbReference type="Pfam" id="PF13392"/>
    </source>
</evidence>